<reference evidence="1" key="1">
    <citation type="submission" date="2022-11" db="EMBL/GenBank/DDBJ databases">
        <authorList>
            <person name="Scott C."/>
            <person name="Bruce N."/>
        </authorList>
    </citation>
    <scope>NUCLEOTIDE SEQUENCE</scope>
</reference>
<accession>A0A9P1MGW2</accession>
<dbReference type="EMBL" id="CALLCH030000021">
    <property type="protein sequence ID" value="CAI4220258.1"/>
    <property type="molecule type" value="Genomic_DNA"/>
</dbReference>
<protein>
    <submittedName>
        <fullName evidence="1">Uncharacterized protein</fullName>
    </submittedName>
</protein>
<sequence>MDRKFITRRPYVPTTLELITVEPNSRARGLTLNASFYLESFCNCNYRFHLFVIMAHNESFYSVVQWDFVHEAPSGASHPSTTHGITVVFAEDTAFIFSVAAHDSVI</sequence>
<evidence type="ECO:0000313" key="2">
    <source>
        <dbReference type="Proteomes" id="UP000838763"/>
    </source>
</evidence>
<dbReference type="AlphaFoldDB" id="A0A9P1MGW2"/>
<name>A0A9P1MGW2_9PEZI</name>
<comment type="caution">
    <text evidence="1">The sequence shown here is derived from an EMBL/GenBank/DDBJ whole genome shotgun (WGS) entry which is preliminary data.</text>
</comment>
<gene>
    <name evidence="1" type="ORF">PPNO1_LOCUS9798</name>
</gene>
<evidence type="ECO:0000313" key="1">
    <source>
        <dbReference type="EMBL" id="CAI4220258.1"/>
    </source>
</evidence>
<proteinExistence type="predicted"/>
<dbReference type="Proteomes" id="UP000838763">
    <property type="component" value="Unassembled WGS sequence"/>
</dbReference>
<keyword evidence="2" id="KW-1185">Reference proteome</keyword>
<organism evidence="1 2">
    <name type="scientific">Parascedosporium putredinis</name>
    <dbReference type="NCBI Taxonomy" id="1442378"/>
    <lineage>
        <taxon>Eukaryota</taxon>
        <taxon>Fungi</taxon>
        <taxon>Dikarya</taxon>
        <taxon>Ascomycota</taxon>
        <taxon>Pezizomycotina</taxon>
        <taxon>Sordariomycetes</taxon>
        <taxon>Hypocreomycetidae</taxon>
        <taxon>Microascales</taxon>
        <taxon>Microascaceae</taxon>
        <taxon>Parascedosporium</taxon>
    </lineage>
</organism>